<feature type="transmembrane region" description="Helical" evidence="2">
    <location>
        <begin position="453"/>
        <end position="475"/>
    </location>
</feature>
<dbReference type="PANTHER" id="PTHR40940:SF1">
    <property type="entry name" value="PROTEIN BATD"/>
    <property type="match status" value="1"/>
</dbReference>
<name>A0A2T4D3T9_9GAMM</name>
<evidence type="ECO:0000256" key="1">
    <source>
        <dbReference type="SAM" id="MobiDB-lite"/>
    </source>
</evidence>
<protein>
    <recommendedName>
        <fullName evidence="3">DUF7939 domain-containing protein</fullName>
    </recommendedName>
</protein>
<evidence type="ECO:0000259" key="3">
    <source>
        <dbReference type="Pfam" id="PF25607"/>
    </source>
</evidence>
<accession>A0A2T4D3T9</accession>
<dbReference type="PANTHER" id="PTHR40940">
    <property type="entry name" value="PROTEIN BATD-RELATED"/>
    <property type="match status" value="1"/>
</dbReference>
<dbReference type="Pfam" id="PF25607">
    <property type="entry name" value="DUF7939"/>
    <property type="match status" value="1"/>
</dbReference>
<reference evidence="4 5" key="1">
    <citation type="submission" date="2018-03" db="EMBL/GenBank/DDBJ databases">
        <title>Cross-interface Injection: A General Nanoliter Liquid Handling Method Applied to Single Cells Genome Amplification Automated Nanoliter Liquid Handling Applied to Single Cell Multiple Displacement Amplification.</title>
        <authorList>
            <person name="Yun J."/>
            <person name="Xu P."/>
            <person name="Xu J."/>
            <person name="Dai X."/>
            <person name="Wang Y."/>
            <person name="Zheng X."/>
            <person name="Cao C."/>
            <person name="Yi Q."/>
            <person name="Zhu Y."/>
            <person name="Wang L."/>
            <person name="Dong Z."/>
            <person name="Huang Y."/>
            <person name="Huang L."/>
            <person name="Du W."/>
        </authorList>
    </citation>
    <scope>NUCLEOTIDE SEQUENCE [LARGE SCALE GENOMIC DNA]</scope>
    <source>
        <strain evidence="4 5">A12-4</strain>
    </source>
</reference>
<proteinExistence type="predicted"/>
<feature type="domain" description="DUF7939" evidence="3">
    <location>
        <begin position="493"/>
        <end position="574"/>
    </location>
</feature>
<evidence type="ECO:0000313" key="4">
    <source>
        <dbReference type="EMBL" id="PTB88490.1"/>
    </source>
</evidence>
<keyword evidence="2" id="KW-0812">Transmembrane</keyword>
<keyword evidence="2" id="KW-1133">Transmembrane helix</keyword>
<dbReference type="EMBL" id="PYVF01000057">
    <property type="protein sequence ID" value="PTB88490.1"/>
    <property type="molecule type" value="Genomic_DNA"/>
</dbReference>
<evidence type="ECO:0000256" key="2">
    <source>
        <dbReference type="SAM" id="Phobius"/>
    </source>
</evidence>
<comment type="caution">
    <text evidence="4">The sequence shown here is derived from an EMBL/GenBank/DDBJ whole genome shotgun (WGS) entry which is preliminary data.</text>
</comment>
<evidence type="ECO:0000313" key="5">
    <source>
        <dbReference type="Proteomes" id="UP000242087"/>
    </source>
</evidence>
<organism evidence="4 5">
    <name type="scientific">Pseudidiomarina aestuarii</name>
    <dbReference type="NCBI Taxonomy" id="624146"/>
    <lineage>
        <taxon>Bacteria</taxon>
        <taxon>Pseudomonadati</taxon>
        <taxon>Pseudomonadota</taxon>
        <taxon>Gammaproteobacteria</taxon>
        <taxon>Alteromonadales</taxon>
        <taxon>Idiomarinaceae</taxon>
        <taxon>Pseudidiomarina</taxon>
    </lineage>
</organism>
<dbReference type="Pfam" id="PF13584">
    <property type="entry name" value="BatD"/>
    <property type="match status" value="2"/>
</dbReference>
<dbReference type="AlphaFoldDB" id="A0A2T4D3T9"/>
<dbReference type="Proteomes" id="UP000242087">
    <property type="component" value="Unassembled WGS sequence"/>
</dbReference>
<feature type="region of interest" description="Disordered" evidence="1">
    <location>
        <begin position="407"/>
        <end position="443"/>
    </location>
</feature>
<feature type="region of interest" description="Disordered" evidence="1">
    <location>
        <begin position="575"/>
        <end position="595"/>
    </location>
</feature>
<dbReference type="InterPro" id="IPR025738">
    <property type="entry name" value="BatD"/>
</dbReference>
<keyword evidence="2" id="KW-0472">Membrane</keyword>
<gene>
    <name evidence="4" type="ORF">C9927_04025</name>
</gene>
<feature type="compositionally biased region" description="Polar residues" evidence="1">
    <location>
        <begin position="412"/>
        <end position="443"/>
    </location>
</feature>
<sequence length="595" mass="64503">MTAQQIDVEAALPSKLAAMLFCLTVLVLGTLLPAHAEPTTVIASVDKNPVIAGDSFILTVTVDDDVPTSSFDAATQLPDSFTVLNTRTARRTSMINNSFSRQTTFTVSVRAPTTAGEVTIPALTIESVQSEPIALRVLEAGSDAGAEERLAFIRTSVSAEEIYVQQQVTIIARLYLAANLQSGNIIPPRLTDADVVQIGKNEETYEVIDGIRYQVFQRTYVVTPQRSGEQTIRGPVFEGQISTESGNSIFSAFSSTQPVTTAAQDIPLRVRPAPNDWQGEWFPAELATLSLEYISDGEDLPSELTIGQPTTLQYRLTAIGVKPEQLPALVLPQLSGANSYPEQPELGSAVRNGNVIAQKTVSVTLIPREVGELTIPAIVIPWFNTSTGQRQEARTDSLSFTIVAGSGLQPDIPQQQPVTPETTASTPENKSAPTTSIGSTDLAQETSNESQPWLWIALTSGFAALWLLTLFGFWYRGRQRNTVDTSSPSTPSNQYWKQIQHACTQNDGAAAIQALQQWARHDLKLADASLLGLKKHLNSSPVTAQIDFLLASRFGSSPSPWQEGKGLWRALQGAVRDQHKKSKPTVTLPPLFPTK</sequence>
<dbReference type="InterPro" id="IPR057699">
    <property type="entry name" value="DUF7939"/>
</dbReference>